<evidence type="ECO:0000256" key="1">
    <source>
        <dbReference type="SAM" id="MobiDB-lite"/>
    </source>
</evidence>
<proteinExistence type="predicted"/>
<sequence length="1093" mass="121598">MSIYNKKITIQNHPLTYEKKISINKGCRDGIYAGHGAGNMQIENLINKSTDTKNTDTKTINDMTAGMRVSDYIKTDSSDNMSKKAAVVGSSNSVDMSDTIYARPQAKNEAGNNNGTDMAENLLNDMNQTSENRRNDMIVTASTTTSDDYKAAKDDGYDVIVTETDKIKAVLAKAGVDISIYGDDLSMEQLTDITGSQTEAAMLVNQMKAYDIPATDDNIKAGTDAIDRAKSLTNISNETKAYLVRNNMNPTVSNVYKATYSSSQVQDYRQKTKMTEISDELFDELKPQLKQILEEAHIDSSDENLNQCRWLIDEDIAVTPDNVLLANQVDCINAAEENVSSDFYARAVTEALAMGKKATDATMSQDGLTFDMAKKACDVLGEATADDIVTLESDNIPVTIENLSKLIAARGKDSAASQASANKAADNQITDSREARLVTAQRKLEEARLSMTAEANLSLIKKGVSIDTEPIERVVELLKQQENKYYGALFGESSVEASDDRVRMYNNVCDIFNQMKQQPAYVLTLESADDTVYELYTAGKAMKQSLEAAASGYETLMTSPRADMGDSMSKAFQNVDDILKELQIDTSESNRRAVRILAYNSTDITEDNIKQIKSVDEQVQRAFSDMTPAVTIEMIKRGISPLDMSMSDISDTARRIKSENPDEKDEKFSKFLWKLEKKNEISEEERDSYIGIYRLISQVEQSDGAVIGSLVNQGADITMKNLLTAVRVRGKSAMDYKVDDTFAGVDSVSSGIKIDSQIESAYHTNCLRDVLDTLSPEKMEFVQYDSWLDMTPEQLRQAVYEADEDNALSEQYATEQLRQFNQAVSVPENVYAFLEKYDVKTTAVNLMAASRLMKNPSEAVRNLWERGDSATARALLDETLRRFSESVKNPKELAQAQETLADTAEHVMDSMIIEDRHTGSIDLRQMKLLCSQLRIASNMSRQENYIVPIETADGVTGMKLSIVRGEDKKGMVDIFLEDKKCGRVAAYFEAKENSVSAMIVTDDEQTKKLFEDNITMFEAGISDGEQRVRIDVALEHDISAKESKMSDMKSNTESDNETKKQLDGSESVQTTRLYHIAEQFIVNVQRVIAQDSL</sequence>
<feature type="compositionally biased region" description="Basic and acidic residues" evidence="1">
    <location>
        <begin position="1041"/>
        <end position="1063"/>
    </location>
</feature>
<evidence type="ECO:0008006" key="4">
    <source>
        <dbReference type="Google" id="ProtNLM"/>
    </source>
</evidence>
<dbReference type="AlphaFoldDB" id="A0A174DL96"/>
<gene>
    <name evidence="2" type="ORF">ERS852417_01919</name>
</gene>
<accession>A0A174DL96</accession>
<protein>
    <recommendedName>
        <fullName evidence="4">Flagellar hook-length control protein FliK</fullName>
    </recommendedName>
</protein>
<evidence type="ECO:0000313" key="3">
    <source>
        <dbReference type="Proteomes" id="UP000095384"/>
    </source>
</evidence>
<dbReference type="Proteomes" id="UP000095384">
    <property type="component" value="Unassembled WGS sequence"/>
</dbReference>
<dbReference type="Pfam" id="PF19753">
    <property type="entry name" value="DUF6240"/>
    <property type="match status" value="2"/>
</dbReference>
<feature type="region of interest" description="Disordered" evidence="1">
    <location>
        <begin position="1041"/>
        <end position="1066"/>
    </location>
</feature>
<name>A0A174DL96_9FIRM</name>
<reference evidence="2 3" key="1">
    <citation type="submission" date="2015-09" db="EMBL/GenBank/DDBJ databases">
        <authorList>
            <consortium name="Pathogen Informatics"/>
        </authorList>
    </citation>
    <scope>NUCLEOTIDE SEQUENCE [LARGE SCALE GENOMIC DNA]</scope>
    <source>
        <strain evidence="2 3">2789STDY5608860</strain>
    </source>
</reference>
<evidence type="ECO:0000313" key="2">
    <source>
        <dbReference type="EMBL" id="CUO25967.1"/>
    </source>
</evidence>
<organism evidence="2 3">
    <name type="scientific">Agathobacter rectalis</name>
    <dbReference type="NCBI Taxonomy" id="39491"/>
    <lineage>
        <taxon>Bacteria</taxon>
        <taxon>Bacillati</taxon>
        <taxon>Bacillota</taxon>
        <taxon>Clostridia</taxon>
        <taxon>Lachnospirales</taxon>
        <taxon>Lachnospiraceae</taxon>
        <taxon>Agathobacter</taxon>
    </lineage>
</organism>
<dbReference type="EMBL" id="CYYW01000012">
    <property type="protein sequence ID" value="CUO25967.1"/>
    <property type="molecule type" value="Genomic_DNA"/>
</dbReference>
<dbReference type="InterPro" id="IPR046207">
    <property type="entry name" value="DUF6240"/>
</dbReference>